<gene>
    <name evidence="4" type="ORF">GCM10025869_32470</name>
</gene>
<organism evidence="4 5">
    <name type="scientific">Homoserinibacter gongjuensis</name>
    <dbReference type="NCBI Taxonomy" id="1162968"/>
    <lineage>
        <taxon>Bacteria</taxon>
        <taxon>Bacillati</taxon>
        <taxon>Actinomycetota</taxon>
        <taxon>Actinomycetes</taxon>
        <taxon>Micrococcales</taxon>
        <taxon>Microbacteriaceae</taxon>
        <taxon>Homoserinibacter</taxon>
    </lineage>
</organism>
<dbReference type="EMBL" id="BSVA01000001">
    <property type="protein sequence ID" value="GMA92718.1"/>
    <property type="molecule type" value="Genomic_DNA"/>
</dbReference>
<evidence type="ECO:0000259" key="3">
    <source>
        <dbReference type="PROSITE" id="PS51186"/>
    </source>
</evidence>
<dbReference type="InterPro" id="IPR016181">
    <property type="entry name" value="Acyl_CoA_acyltransferase"/>
</dbReference>
<feature type="domain" description="N-acetyltransferase" evidence="3">
    <location>
        <begin position="1"/>
        <end position="140"/>
    </location>
</feature>
<sequence>MTVREARAGDEDAIFALVQQLGHAFPPERCAFDATMSSYLAGEQPTVLLYVAEDDEGVRGYALTTIVPLLSTNGLSAQLQEIVVAEDARGKDYGTQLVKAVEAECERRGVRQLTVASRRAGGFYDRLGFHESAEYMRRFF</sequence>
<keyword evidence="5" id="KW-1185">Reference proteome</keyword>
<evidence type="ECO:0000313" key="5">
    <source>
        <dbReference type="Proteomes" id="UP001157069"/>
    </source>
</evidence>
<keyword evidence="1" id="KW-0808">Transferase</keyword>
<evidence type="ECO:0000256" key="1">
    <source>
        <dbReference type="ARBA" id="ARBA00022679"/>
    </source>
</evidence>
<dbReference type="InterPro" id="IPR050832">
    <property type="entry name" value="Bact_Acetyltransf"/>
</dbReference>
<accession>A0ABQ6JZC8</accession>
<dbReference type="SUPFAM" id="SSF55729">
    <property type="entry name" value="Acyl-CoA N-acyltransferases (Nat)"/>
    <property type="match status" value="1"/>
</dbReference>
<dbReference type="RefSeq" id="WP_284301509.1">
    <property type="nucleotide sequence ID" value="NZ_BSVA01000001.1"/>
</dbReference>
<dbReference type="PANTHER" id="PTHR43877">
    <property type="entry name" value="AMINOALKYLPHOSPHONATE N-ACETYLTRANSFERASE-RELATED-RELATED"/>
    <property type="match status" value="1"/>
</dbReference>
<keyword evidence="2" id="KW-0012">Acyltransferase</keyword>
<dbReference type="PROSITE" id="PS51186">
    <property type="entry name" value="GNAT"/>
    <property type="match status" value="1"/>
</dbReference>
<comment type="caution">
    <text evidence="4">The sequence shown here is derived from an EMBL/GenBank/DDBJ whole genome shotgun (WGS) entry which is preliminary data.</text>
</comment>
<dbReference type="InterPro" id="IPR000182">
    <property type="entry name" value="GNAT_dom"/>
</dbReference>
<evidence type="ECO:0000256" key="2">
    <source>
        <dbReference type="ARBA" id="ARBA00023315"/>
    </source>
</evidence>
<evidence type="ECO:0000313" key="4">
    <source>
        <dbReference type="EMBL" id="GMA92718.1"/>
    </source>
</evidence>
<dbReference type="CDD" id="cd04301">
    <property type="entry name" value="NAT_SF"/>
    <property type="match status" value="1"/>
</dbReference>
<name>A0ABQ6JZC8_9MICO</name>
<proteinExistence type="predicted"/>
<protein>
    <recommendedName>
        <fullName evidence="3">N-acetyltransferase domain-containing protein</fullName>
    </recommendedName>
</protein>
<dbReference type="Proteomes" id="UP001157069">
    <property type="component" value="Unassembled WGS sequence"/>
</dbReference>
<dbReference type="Gene3D" id="3.40.630.30">
    <property type="match status" value="1"/>
</dbReference>
<reference evidence="5" key="1">
    <citation type="journal article" date="2019" name="Int. J. Syst. Evol. Microbiol.">
        <title>The Global Catalogue of Microorganisms (GCM) 10K type strain sequencing project: providing services to taxonomists for standard genome sequencing and annotation.</title>
        <authorList>
            <consortium name="The Broad Institute Genomics Platform"/>
            <consortium name="The Broad Institute Genome Sequencing Center for Infectious Disease"/>
            <person name="Wu L."/>
            <person name="Ma J."/>
        </authorList>
    </citation>
    <scope>NUCLEOTIDE SEQUENCE [LARGE SCALE GENOMIC DNA]</scope>
    <source>
        <strain evidence="5">NBRC 108755</strain>
    </source>
</reference>
<dbReference type="Pfam" id="PF13508">
    <property type="entry name" value="Acetyltransf_7"/>
    <property type="match status" value="1"/>
</dbReference>